<feature type="non-terminal residue" evidence="1">
    <location>
        <position position="1"/>
    </location>
</feature>
<protein>
    <submittedName>
        <fullName evidence="1">Uncharacterized protein</fullName>
    </submittedName>
</protein>
<evidence type="ECO:0000313" key="1">
    <source>
        <dbReference type="EMBL" id="JAC84047.1"/>
    </source>
</evidence>
<dbReference type="AlphaFoldDB" id="A0A061SFT9"/>
<proteinExistence type="predicted"/>
<organism evidence="1">
    <name type="scientific">Tetraselmis sp. GSL018</name>
    <dbReference type="NCBI Taxonomy" id="582737"/>
    <lineage>
        <taxon>Eukaryota</taxon>
        <taxon>Viridiplantae</taxon>
        <taxon>Chlorophyta</taxon>
        <taxon>core chlorophytes</taxon>
        <taxon>Chlorodendrophyceae</taxon>
        <taxon>Chlorodendrales</taxon>
        <taxon>Chlorodendraceae</taxon>
        <taxon>Tetraselmis</taxon>
    </lineage>
</organism>
<gene>
    <name evidence="1" type="ORF">TSPGSL018_1882</name>
</gene>
<sequence>STAPQPLLEALSILAARRSLVRSAPKVCHGLDARLLLPLRRSCEQALKQPRRRIMLPTVVQPLRLCRYCSQPPGRLPCQLWAAQELGTANRNISQQSSVLHRPTRYAVI</sequence>
<reference evidence="1" key="1">
    <citation type="submission" date="2014-05" db="EMBL/GenBank/DDBJ databases">
        <title>The transcriptome of the halophilic microalga Tetraselmis sp. GSL018 isolated from the Great Salt Lake, Utah.</title>
        <authorList>
            <person name="Jinkerson R.E."/>
            <person name="D'Adamo S."/>
            <person name="Posewitz M.C."/>
        </authorList>
    </citation>
    <scope>NUCLEOTIDE SEQUENCE</scope>
    <source>
        <strain evidence="1">GSL018</strain>
    </source>
</reference>
<name>A0A061SFT9_9CHLO</name>
<dbReference type="EMBL" id="GBEZ01000872">
    <property type="protein sequence ID" value="JAC84047.1"/>
    <property type="molecule type" value="Transcribed_RNA"/>
</dbReference>
<accession>A0A061SFT9</accession>